<accession>A0ABT0VH60</accession>
<keyword evidence="2" id="KW-1185">Reference proteome</keyword>
<gene>
    <name evidence="1" type="ORF">KAK10_04505</name>
</gene>
<comment type="caution">
    <text evidence="1">The sequence shown here is derived from an EMBL/GenBank/DDBJ whole genome shotgun (WGS) entry which is preliminary data.</text>
</comment>
<sequence>MAFSVKKEKINQNLIAIRNRIQAMTTDYSEEIQQRNFQVFGIEVITVEYSHSSAIIKLCNNVADEIYWFDDFDLAAIEVFEQLNDFKFVF</sequence>
<dbReference type="EMBL" id="JAGMVS010000055">
    <property type="protein sequence ID" value="MCM2437178.1"/>
    <property type="molecule type" value="Genomic_DNA"/>
</dbReference>
<reference evidence="1" key="1">
    <citation type="submission" date="2021-04" db="EMBL/GenBank/DDBJ databases">
        <title>Taxonomic assessment of Weissella genus.</title>
        <authorList>
            <person name="Fanelli F."/>
            <person name="Chieffi D."/>
            <person name="Dell'Aquila A."/>
            <person name="Gyu-Sung C."/>
            <person name="Franz C.M.A.P."/>
            <person name="Fusco V."/>
        </authorList>
    </citation>
    <scope>NUCLEOTIDE SEQUENCE</scope>
    <source>
        <strain evidence="1">LMG 25373</strain>
    </source>
</reference>
<proteinExistence type="predicted"/>
<evidence type="ECO:0000313" key="1">
    <source>
        <dbReference type="EMBL" id="MCM2437178.1"/>
    </source>
</evidence>
<dbReference type="InterPro" id="IPR014904">
    <property type="entry name" value="YkuJ-like"/>
</dbReference>
<dbReference type="Proteomes" id="UP001057481">
    <property type="component" value="Unassembled WGS sequence"/>
</dbReference>
<dbReference type="SUPFAM" id="SSF143567">
    <property type="entry name" value="YkuJ-like"/>
    <property type="match status" value="1"/>
</dbReference>
<dbReference type="Pfam" id="PF08796">
    <property type="entry name" value="DUF1797"/>
    <property type="match status" value="1"/>
</dbReference>
<dbReference type="RefSeq" id="WP_205144319.1">
    <property type="nucleotide sequence ID" value="NZ_JAFBDN010000032.1"/>
</dbReference>
<organism evidence="1 2">
    <name type="scientific">Periweissella beninensis</name>
    <dbReference type="NCBI Taxonomy" id="504936"/>
    <lineage>
        <taxon>Bacteria</taxon>
        <taxon>Bacillati</taxon>
        <taxon>Bacillota</taxon>
        <taxon>Bacilli</taxon>
        <taxon>Lactobacillales</taxon>
        <taxon>Lactobacillaceae</taxon>
        <taxon>Periweissella</taxon>
    </lineage>
</organism>
<name>A0ABT0VH60_9LACO</name>
<evidence type="ECO:0000313" key="2">
    <source>
        <dbReference type="Proteomes" id="UP001057481"/>
    </source>
</evidence>
<dbReference type="Gene3D" id="3.30.720.20">
    <property type="entry name" value="Protein of unknown function DUF1797"/>
    <property type="match status" value="1"/>
</dbReference>
<protein>
    <submittedName>
        <fullName evidence="1">DUF1797 family protein</fullName>
    </submittedName>
</protein>
<dbReference type="InterPro" id="IPR038073">
    <property type="entry name" value="YkuJ-like_sf"/>
</dbReference>